<dbReference type="OrthoDB" id="422574at2759"/>
<dbReference type="Gene3D" id="3.40.30.10">
    <property type="entry name" value="Glutaredoxin"/>
    <property type="match status" value="1"/>
</dbReference>
<organism evidence="5 6">
    <name type="scientific">Geotrichum candidum</name>
    <name type="common">Oospora lactis</name>
    <name type="synonym">Dipodascus geotrichum</name>
    <dbReference type="NCBI Taxonomy" id="1173061"/>
    <lineage>
        <taxon>Eukaryota</taxon>
        <taxon>Fungi</taxon>
        <taxon>Dikarya</taxon>
        <taxon>Ascomycota</taxon>
        <taxon>Saccharomycotina</taxon>
        <taxon>Dipodascomycetes</taxon>
        <taxon>Dipodascales</taxon>
        <taxon>Dipodascaceae</taxon>
        <taxon>Geotrichum</taxon>
    </lineage>
</organism>
<dbReference type="InterPro" id="IPR004045">
    <property type="entry name" value="Glutathione_S-Trfase_N"/>
</dbReference>
<dbReference type="InterPro" id="IPR040079">
    <property type="entry name" value="Glutathione_S-Trfase"/>
</dbReference>
<dbReference type="PANTHER" id="PTHR44051">
    <property type="entry name" value="GLUTATHIONE S-TRANSFERASE-RELATED"/>
    <property type="match status" value="1"/>
</dbReference>
<protein>
    <submittedName>
        <fullName evidence="5">Similar to Saccharomyces cerevisiae YNL229C URE2 Nitrogen catabolite repression transcriptional regulator that acts by inhibition of GLN3 transcription in good nitrogen source</fullName>
    </submittedName>
</protein>
<dbReference type="Gene3D" id="1.20.1050.10">
    <property type="match status" value="1"/>
</dbReference>
<comment type="similarity">
    <text evidence="1 2">Belongs to the GST superfamily.</text>
</comment>
<dbReference type="SFLD" id="SFLDS00019">
    <property type="entry name" value="Glutathione_Transferase_(cytos"/>
    <property type="match status" value="1"/>
</dbReference>
<dbReference type="InterPro" id="IPR004046">
    <property type="entry name" value="GST_C"/>
</dbReference>
<evidence type="ECO:0000313" key="6">
    <source>
        <dbReference type="Proteomes" id="UP000242525"/>
    </source>
</evidence>
<gene>
    <name evidence="5" type="ORF">BN980_GECA18s01099g</name>
</gene>
<dbReference type="CDD" id="cd03048">
    <property type="entry name" value="GST_N_Ure2p_like"/>
    <property type="match status" value="1"/>
</dbReference>
<name>A0A0J9XJ49_GEOCN</name>
<dbReference type="InterPro" id="IPR036282">
    <property type="entry name" value="Glutathione-S-Trfase_C_sf"/>
</dbReference>
<reference evidence="5" key="1">
    <citation type="submission" date="2014-03" db="EMBL/GenBank/DDBJ databases">
        <authorList>
            <person name="Casaregola S."/>
        </authorList>
    </citation>
    <scope>NUCLEOTIDE SEQUENCE [LARGE SCALE GENOMIC DNA]</scope>
    <source>
        <strain evidence="5">CLIB 918</strain>
    </source>
</reference>
<evidence type="ECO:0000259" key="3">
    <source>
        <dbReference type="PROSITE" id="PS50404"/>
    </source>
</evidence>
<dbReference type="SFLD" id="SFLDG00358">
    <property type="entry name" value="Main_(cytGST)"/>
    <property type="match status" value="1"/>
</dbReference>
<dbReference type="Pfam" id="PF02798">
    <property type="entry name" value="GST_N"/>
    <property type="match status" value="1"/>
</dbReference>
<feature type="domain" description="GST N-terminal" evidence="3">
    <location>
        <begin position="19"/>
        <end position="105"/>
    </location>
</feature>
<comment type="caution">
    <text evidence="5">The sequence shown here is derived from an EMBL/GenBank/DDBJ whole genome shotgun (WGS) entry which is preliminary data.</text>
</comment>
<evidence type="ECO:0000259" key="4">
    <source>
        <dbReference type="PROSITE" id="PS50405"/>
    </source>
</evidence>
<dbReference type="PANTHER" id="PTHR44051:SF8">
    <property type="entry name" value="GLUTATHIONE S-TRANSFERASE GSTA"/>
    <property type="match status" value="1"/>
</dbReference>
<evidence type="ECO:0000256" key="1">
    <source>
        <dbReference type="ARBA" id="ARBA00007409"/>
    </source>
</evidence>
<proteinExistence type="inferred from homology"/>
<dbReference type="AlphaFoldDB" id="A0A0J9XJ49"/>
<sequence length="245" mass="27718">MSESTLPAVGIPEEYKPIEDGITLYTLGTPNGVKISLALSLLNIPYKAYTIDISTNIQKKEWFLQNVNLNGRIPSIIDNTEGKGTKVFESGAILFYLTEKYDEDHVLSYPRGSPEYFETMEWLFFQNAGVGPMQGQANHFKLFAKEKIEYGITRYLDETRRLYSVLERRLIENKTGFLVGPHVSIADISTVGWVTVAYAIDIDVKSEYPVLAEWVQRIIKLPGALDGFNTPTPYRAFTSRAWSTN</sequence>
<dbReference type="InterPro" id="IPR010987">
    <property type="entry name" value="Glutathione-S-Trfase_C-like"/>
</dbReference>
<dbReference type="SUPFAM" id="SSF52833">
    <property type="entry name" value="Thioredoxin-like"/>
    <property type="match status" value="1"/>
</dbReference>
<dbReference type="EMBL" id="CCBN010000018">
    <property type="protein sequence ID" value="CDO57025.1"/>
    <property type="molecule type" value="Genomic_DNA"/>
</dbReference>
<evidence type="ECO:0000313" key="5">
    <source>
        <dbReference type="EMBL" id="CDO57025.1"/>
    </source>
</evidence>
<dbReference type="Proteomes" id="UP000242525">
    <property type="component" value="Unassembled WGS sequence"/>
</dbReference>
<accession>A0A0J9XJ49</accession>
<dbReference type="InterPro" id="IPR036249">
    <property type="entry name" value="Thioredoxin-like_sf"/>
</dbReference>
<dbReference type="SFLD" id="SFLDG01151">
    <property type="entry name" value="Main.2:_Nu-like"/>
    <property type="match status" value="1"/>
</dbReference>
<evidence type="ECO:0000256" key="2">
    <source>
        <dbReference type="RuleBase" id="RU003494"/>
    </source>
</evidence>
<dbReference type="PROSITE" id="PS50404">
    <property type="entry name" value="GST_NTER"/>
    <property type="match status" value="1"/>
</dbReference>
<dbReference type="SUPFAM" id="SSF47616">
    <property type="entry name" value="GST C-terminal domain-like"/>
    <property type="match status" value="1"/>
</dbReference>
<dbReference type="STRING" id="1173061.A0A0J9XJ49"/>
<dbReference type="PROSITE" id="PS50405">
    <property type="entry name" value="GST_CTER"/>
    <property type="match status" value="1"/>
</dbReference>
<feature type="domain" description="GST C-terminal" evidence="4">
    <location>
        <begin position="112"/>
        <end position="237"/>
    </location>
</feature>
<keyword evidence="6" id="KW-1185">Reference proteome</keyword>
<dbReference type="Pfam" id="PF00043">
    <property type="entry name" value="GST_C"/>
    <property type="match status" value="1"/>
</dbReference>